<organism evidence="2 3">
    <name type="scientific">Synechococcus lacustris str. Tous</name>
    <dbReference type="NCBI Taxonomy" id="1910958"/>
    <lineage>
        <taxon>Bacteria</taxon>
        <taxon>Bacillati</taxon>
        <taxon>Cyanobacteriota</taxon>
        <taxon>Cyanophyceae</taxon>
        <taxon>Synechococcales</taxon>
        <taxon>Synechococcaceae</taxon>
        <taxon>Synechococcus</taxon>
    </lineage>
</organism>
<gene>
    <name evidence="2" type="ORF">C7K08_11565</name>
</gene>
<sequence>MRQLIPASALLALTSFAVLPVQAAPQPATEAEMTLYTRISALNACIAAANGVDFNKSIGIAGETLSQVIQGQNGGAIKQLGAKPLPQEELRKGSINSVLIGVSQVCPDLMPADVRDKVKQALQNQAKPAK</sequence>
<name>A0A2P7EBY3_9SYNE</name>
<accession>A0A2P7EBY3</accession>
<evidence type="ECO:0000313" key="3">
    <source>
        <dbReference type="Proteomes" id="UP000240206"/>
    </source>
</evidence>
<evidence type="ECO:0000313" key="2">
    <source>
        <dbReference type="EMBL" id="PSI00741.1"/>
    </source>
</evidence>
<dbReference type="Proteomes" id="UP000240206">
    <property type="component" value="Unassembled WGS sequence"/>
</dbReference>
<dbReference type="AlphaFoldDB" id="A0A2P7EBY3"/>
<dbReference type="STRING" id="1910958.BTM30_02580"/>
<feature type="chain" id="PRO_5015115082" evidence="1">
    <location>
        <begin position="24"/>
        <end position="130"/>
    </location>
</feature>
<keyword evidence="3" id="KW-1185">Reference proteome</keyword>
<dbReference type="RefSeq" id="WP_106500766.1">
    <property type="nucleotide sequence ID" value="NZ_PXVC01000080.1"/>
</dbReference>
<evidence type="ECO:0000256" key="1">
    <source>
        <dbReference type="SAM" id="SignalP"/>
    </source>
</evidence>
<protein>
    <submittedName>
        <fullName evidence="2">cAMP phosphodiesterase</fullName>
    </submittedName>
</protein>
<dbReference type="EMBL" id="PXVC01000080">
    <property type="protein sequence ID" value="PSI00741.1"/>
    <property type="molecule type" value="Genomic_DNA"/>
</dbReference>
<proteinExistence type="predicted"/>
<comment type="caution">
    <text evidence="2">The sequence shown here is derived from an EMBL/GenBank/DDBJ whole genome shotgun (WGS) entry which is preliminary data.</text>
</comment>
<feature type="signal peptide" evidence="1">
    <location>
        <begin position="1"/>
        <end position="23"/>
    </location>
</feature>
<reference evidence="3" key="1">
    <citation type="submission" date="2018-03" db="EMBL/GenBank/DDBJ databases">
        <title>Ecological and genomic features of two cosmopolitan and abundant freshwater picocyanobacteria.</title>
        <authorList>
            <person name="Cabello-Yeves P.J."/>
            <person name="Picazo A."/>
            <person name="Camacho A."/>
            <person name="Callieri C."/>
            <person name="Rosselli R."/>
            <person name="Roda-Garcia J."/>
            <person name="Coutinho F.H."/>
            <person name="Rodriguez-Valera F."/>
        </authorList>
    </citation>
    <scope>NUCLEOTIDE SEQUENCE [LARGE SCALE GENOMIC DNA]</scope>
    <source>
        <strain evidence="3">Tous</strain>
    </source>
</reference>
<keyword evidence="1" id="KW-0732">Signal</keyword>